<dbReference type="InterPro" id="IPR013751">
    <property type="entry name" value="ACP_syn_III_N"/>
</dbReference>
<comment type="domain">
    <text evidence="14">The last Arg residue of the ACP-binding site is essential for the weak association between ACP/AcpP and FabH.</text>
</comment>
<comment type="catalytic activity">
    <reaction evidence="10">
        <text>malonyl-[ACP] + acetyl-CoA + H(+) = 3-oxobutanoyl-[ACP] + CO2 + CoA</text>
        <dbReference type="Rhea" id="RHEA:12080"/>
        <dbReference type="Rhea" id="RHEA-COMP:9623"/>
        <dbReference type="Rhea" id="RHEA-COMP:9625"/>
        <dbReference type="ChEBI" id="CHEBI:15378"/>
        <dbReference type="ChEBI" id="CHEBI:16526"/>
        <dbReference type="ChEBI" id="CHEBI:57287"/>
        <dbReference type="ChEBI" id="CHEBI:57288"/>
        <dbReference type="ChEBI" id="CHEBI:78449"/>
        <dbReference type="ChEBI" id="CHEBI:78450"/>
        <dbReference type="EC" id="2.3.1.180"/>
    </reaction>
    <physiologicalReaction direction="left-to-right" evidence="10">
        <dbReference type="Rhea" id="RHEA:12081"/>
    </physiologicalReaction>
</comment>
<name>A0A2A6RM85_9CHLR</name>
<comment type="function">
    <text evidence="14">Catalyzes the condensation reaction of fatty acid synthesis by the addition to an acyl acceptor of two carbons from malonyl-ACP. Catalyzes the first condensation reaction which initiates fatty acid synthesis and may therefore play a role in governing the total rate of fatty acid production. Possesses both acetoacetyl-ACP synthase and acetyl transacylase activities. Its substrate specificity determines the biosynthesis of branched-chain and/or straight-chain of fatty acids.</text>
</comment>
<dbReference type="PANTHER" id="PTHR34069:SF2">
    <property type="entry name" value="BETA-KETOACYL-[ACYL-CARRIER-PROTEIN] SYNTHASE III"/>
    <property type="match status" value="1"/>
</dbReference>
<dbReference type="Pfam" id="PF08545">
    <property type="entry name" value="ACP_syn_III"/>
    <property type="match status" value="1"/>
</dbReference>
<evidence type="ECO:0000256" key="7">
    <source>
        <dbReference type="ARBA" id="ARBA00023098"/>
    </source>
</evidence>
<keyword evidence="8 14" id="KW-0275">Fatty acid biosynthesis</keyword>
<comment type="subcellular location">
    <subcellularLocation>
        <location evidence="14">Cytoplasm</location>
    </subcellularLocation>
</comment>
<dbReference type="FunFam" id="3.40.47.10:FF:000004">
    <property type="entry name" value="3-oxoacyl-[acyl-carrier-protein] synthase 3"/>
    <property type="match status" value="1"/>
</dbReference>
<dbReference type="Proteomes" id="UP000220527">
    <property type="component" value="Unassembled WGS sequence"/>
</dbReference>
<comment type="catalytic activity">
    <reaction evidence="12">
        <text>2-methylpropanoyl-CoA + malonyl-[ACP] + H(+) = 4-methyl-3-oxopentanoyl-[ACP] + CO2 + CoA</text>
        <dbReference type="Rhea" id="RHEA:42268"/>
        <dbReference type="Rhea" id="RHEA-COMP:9623"/>
        <dbReference type="Rhea" id="RHEA-COMP:9940"/>
        <dbReference type="ChEBI" id="CHEBI:15378"/>
        <dbReference type="ChEBI" id="CHEBI:16526"/>
        <dbReference type="ChEBI" id="CHEBI:57287"/>
        <dbReference type="ChEBI" id="CHEBI:57338"/>
        <dbReference type="ChEBI" id="CHEBI:78449"/>
        <dbReference type="ChEBI" id="CHEBI:78820"/>
        <dbReference type="EC" id="2.3.1.300"/>
    </reaction>
    <physiologicalReaction direction="left-to-right" evidence="12">
        <dbReference type="Rhea" id="RHEA:42269"/>
    </physiologicalReaction>
</comment>
<evidence type="ECO:0000313" key="17">
    <source>
        <dbReference type="EMBL" id="PDW04172.1"/>
    </source>
</evidence>
<dbReference type="Pfam" id="PF08541">
    <property type="entry name" value="ACP_syn_III_C"/>
    <property type="match status" value="1"/>
</dbReference>
<evidence type="ECO:0000256" key="3">
    <source>
        <dbReference type="ARBA" id="ARBA00022490"/>
    </source>
</evidence>
<dbReference type="RefSeq" id="WP_097642977.1">
    <property type="nucleotide sequence ID" value="NZ_NQWI01000014.1"/>
</dbReference>
<comment type="similarity">
    <text evidence="2 14">Belongs to the thiolase-like superfamily. FabH family.</text>
</comment>
<evidence type="ECO:0000256" key="4">
    <source>
        <dbReference type="ARBA" id="ARBA00022516"/>
    </source>
</evidence>
<protein>
    <recommendedName>
        <fullName evidence="14">Beta-ketoacyl-[acyl-carrier-protein] synthase III</fullName>
        <shortName evidence="14">Beta-ketoacyl-ACP synthase III</shortName>
        <shortName evidence="14">KAS III</shortName>
        <ecNumber evidence="14">2.3.1.180</ecNumber>
    </recommendedName>
    <alternativeName>
        <fullName evidence="14">3-oxoacyl-[acyl-carrier-protein] synthase 3</fullName>
    </alternativeName>
    <alternativeName>
        <fullName evidence="14">3-oxoacyl-[acyl-carrier-protein] synthase III</fullName>
    </alternativeName>
</protein>
<keyword evidence="9 14" id="KW-0012">Acyltransferase</keyword>
<keyword evidence="18" id="KW-1185">Reference proteome</keyword>
<feature type="domain" description="Beta-ketoacyl-[acyl-carrier-protein] synthase III C-terminal" evidence="15">
    <location>
        <begin position="242"/>
        <end position="329"/>
    </location>
</feature>
<comment type="caution">
    <text evidence="17">The sequence shown here is derived from an EMBL/GenBank/DDBJ whole genome shotgun (WGS) entry which is preliminary data.</text>
</comment>
<feature type="region of interest" description="ACP-binding" evidence="14">
    <location>
        <begin position="257"/>
        <end position="261"/>
    </location>
</feature>
<dbReference type="NCBIfam" id="NF006829">
    <property type="entry name" value="PRK09352.1"/>
    <property type="match status" value="1"/>
</dbReference>
<dbReference type="AlphaFoldDB" id="A0A2A6RM85"/>
<proteinExistence type="inferred from homology"/>
<sequence length="334" mass="35248">MNSSRYAAIVGWGMALPRRLVTNDELAERIETSDEWIRSRTGILQRYVAGPDEPTSVLAAAAGRAALAQAGLGPEAVDTLIVATCTPDRPFPATACAVQQQLGMGRTAAFDLVAACSGFVYGLSVGTSLVRSGVSHVLLLIAADVFTHLIDWDDRNTCVLFGDGAGAVVLRADEAPFGALASNMGAWGGGETLMAVDAGGTLLPITPELLTQRRQYVYMNGREIFKHAVRGMCESAEQAVVEAGVSFDAIRLVVPHQANVRIIEAVAKRLGLPMERVFVNLDRYGNTSAASVPIALYEAAEQGRIVAGDLVLLTAFGGGLTWGSSVVRWGHGHG</sequence>
<evidence type="ECO:0000259" key="16">
    <source>
        <dbReference type="Pfam" id="PF08545"/>
    </source>
</evidence>
<feature type="active site" evidence="14">
    <location>
        <position position="116"/>
    </location>
</feature>
<dbReference type="GO" id="GO:0033818">
    <property type="term" value="F:beta-ketoacyl-acyl-carrier-protein synthase III activity"/>
    <property type="evidence" value="ECO:0007669"/>
    <property type="project" value="UniProtKB-UniRule"/>
</dbReference>
<reference evidence="18" key="1">
    <citation type="submission" date="2017-08" db="EMBL/GenBank/DDBJ databases">
        <authorList>
            <person name="Grouzdev D.S."/>
            <person name="Gaisin V.A."/>
            <person name="Rysina M.S."/>
            <person name="Gorlenko V.M."/>
        </authorList>
    </citation>
    <scope>NUCLEOTIDE SEQUENCE [LARGE SCALE GENOMIC DNA]</scope>
    <source>
        <strain evidence="18">Kir15-3F</strain>
    </source>
</reference>
<evidence type="ECO:0000256" key="2">
    <source>
        <dbReference type="ARBA" id="ARBA00008642"/>
    </source>
</evidence>
<feature type="active site" evidence="14">
    <location>
        <position position="286"/>
    </location>
</feature>
<feature type="active site" evidence="14">
    <location>
        <position position="256"/>
    </location>
</feature>
<evidence type="ECO:0000256" key="14">
    <source>
        <dbReference type="HAMAP-Rule" id="MF_01815"/>
    </source>
</evidence>
<keyword evidence="4 14" id="KW-0444">Lipid biosynthesis</keyword>
<keyword evidence="5 14" id="KW-0808">Transferase</keyword>
<comment type="subunit">
    <text evidence="14">Homodimer.</text>
</comment>
<dbReference type="OrthoDB" id="9815506at2"/>
<dbReference type="GO" id="GO:0005737">
    <property type="term" value="C:cytoplasm"/>
    <property type="evidence" value="ECO:0007669"/>
    <property type="project" value="UniProtKB-SubCell"/>
</dbReference>
<evidence type="ECO:0000256" key="12">
    <source>
        <dbReference type="ARBA" id="ARBA00052467"/>
    </source>
</evidence>
<accession>A0A2A6RM85</accession>
<dbReference type="EMBL" id="NQWI01000014">
    <property type="protein sequence ID" value="PDW04172.1"/>
    <property type="molecule type" value="Genomic_DNA"/>
</dbReference>
<comment type="catalytic activity">
    <reaction evidence="11">
        <text>(2S)-2-methylbutanoyl-CoA + malonyl-[ACP] + H(+) = (4S)-4-methyl-3-oxohexanoyl-[ACP] + CO2 + CoA</text>
        <dbReference type="Rhea" id="RHEA:42276"/>
        <dbReference type="Rhea" id="RHEA-COMP:9623"/>
        <dbReference type="Rhea" id="RHEA-COMP:17148"/>
        <dbReference type="ChEBI" id="CHEBI:15378"/>
        <dbReference type="ChEBI" id="CHEBI:16526"/>
        <dbReference type="ChEBI" id="CHEBI:57287"/>
        <dbReference type="ChEBI" id="CHEBI:78449"/>
        <dbReference type="ChEBI" id="CHEBI:88166"/>
        <dbReference type="ChEBI" id="CHEBI:167462"/>
        <dbReference type="EC" id="2.3.1.300"/>
    </reaction>
    <physiologicalReaction direction="left-to-right" evidence="11">
        <dbReference type="Rhea" id="RHEA:42277"/>
    </physiologicalReaction>
</comment>
<keyword evidence="7 14" id="KW-0443">Lipid metabolism</keyword>
<dbReference type="Gene3D" id="3.40.47.10">
    <property type="match status" value="1"/>
</dbReference>
<evidence type="ECO:0000256" key="13">
    <source>
        <dbReference type="ARBA" id="ARBA00052985"/>
    </source>
</evidence>
<dbReference type="NCBIfam" id="TIGR00747">
    <property type="entry name" value="fabH"/>
    <property type="match status" value="1"/>
</dbReference>
<keyword evidence="14" id="KW-0511">Multifunctional enzyme</keyword>
<dbReference type="InterPro" id="IPR013747">
    <property type="entry name" value="ACP_syn_III_C"/>
</dbReference>
<dbReference type="CDD" id="cd00830">
    <property type="entry name" value="KAS_III"/>
    <property type="match status" value="1"/>
</dbReference>
<evidence type="ECO:0000259" key="15">
    <source>
        <dbReference type="Pfam" id="PF08541"/>
    </source>
</evidence>
<dbReference type="GO" id="GO:0004315">
    <property type="term" value="F:3-oxoacyl-[acyl-carrier-protein] synthase activity"/>
    <property type="evidence" value="ECO:0007669"/>
    <property type="project" value="InterPro"/>
</dbReference>
<keyword evidence="3 14" id="KW-0963">Cytoplasm</keyword>
<dbReference type="EC" id="2.3.1.180" evidence="14"/>
<evidence type="ECO:0000256" key="9">
    <source>
        <dbReference type="ARBA" id="ARBA00023315"/>
    </source>
</evidence>
<evidence type="ECO:0000313" key="18">
    <source>
        <dbReference type="Proteomes" id="UP000220527"/>
    </source>
</evidence>
<evidence type="ECO:0000256" key="1">
    <source>
        <dbReference type="ARBA" id="ARBA00005194"/>
    </source>
</evidence>
<dbReference type="SUPFAM" id="SSF53901">
    <property type="entry name" value="Thiolase-like"/>
    <property type="match status" value="1"/>
</dbReference>
<dbReference type="InterPro" id="IPR016039">
    <property type="entry name" value="Thiolase-like"/>
</dbReference>
<gene>
    <name evidence="14" type="primary">fabH</name>
    <name evidence="17" type="ORF">CJ255_04915</name>
</gene>
<keyword evidence="6 14" id="KW-0276">Fatty acid metabolism</keyword>
<evidence type="ECO:0000256" key="8">
    <source>
        <dbReference type="ARBA" id="ARBA00023160"/>
    </source>
</evidence>
<evidence type="ECO:0000256" key="11">
    <source>
        <dbReference type="ARBA" id="ARBA00052407"/>
    </source>
</evidence>
<dbReference type="GO" id="GO:0044550">
    <property type="term" value="P:secondary metabolite biosynthetic process"/>
    <property type="evidence" value="ECO:0007669"/>
    <property type="project" value="TreeGrafter"/>
</dbReference>
<dbReference type="GO" id="GO:0006633">
    <property type="term" value="P:fatty acid biosynthetic process"/>
    <property type="evidence" value="ECO:0007669"/>
    <property type="project" value="UniProtKB-UniRule"/>
</dbReference>
<dbReference type="InterPro" id="IPR004655">
    <property type="entry name" value="FabH"/>
</dbReference>
<dbReference type="UniPathway" id="UPA00094"/>
<evidence type="ECO:0000256" key="10">
    <source>
        <dbReference type="ARBA" id="ARBA00051096"/>
    </source>
</evidence>
<comment type="catalytic activity">
    <reaction evidence="13">
        <text>3-methylbutanoyl-CoA + malonyl-[ACP] + H(+) = 5-methyl-3-oxohexanoyl-[ACP] + CO2 + CoA</text>
        <dbReference type="Rhea" id="RHEA:42272"/>
        <dbReference type="Rhea" id="RHEA-COMP:9623"/>
        <dbReference type="Rhea" id="RHEA-COMP:9941"/>
        <dbReference type="ChEBI" id="CHEBI:15378"/>
        <dbReference type="ChEBI" id="CHEBI:16526"/>
        <dbReference type="ChEBI" id="CHEBI:57287"/>
        <dbReference type="ChEBI" id="CHEBI:57345"/>
        <dbReference type="ChEBI" id="CHEBI:78449"/>
        <dbReference type="ChEBI" id="CHEBI:78822"/>
        <dbReference type="EC" id="2.3.1.300"/>
    </reaction>
    <physiologicalReaction direction="left-to-right" evidence="13">
        <dbReference type="Rhea" id="RHEA:42273"/>
    </physiologicalReaction>
</comment>
<dbReference type="PANTHER" id="PTHR34069">
    <property type="entry name" value="3-OXOACYL-[ACYL-CARRIER-PROTEIN] SYNTHASE 3"/>
    <property type="match status" value="1"/>
</dbReference>
<evidence type="ECO:0000256" key="5">
    <source>
        <dbReference type="ARBA" id="ARBA00022679"/>
    </source>
</evidence>
<feature type="domain" description="Beta-ketoacyl-[acyl-carrier-protein] synthase III N-terminal" evidence="16">
    <location>
        <begin position="110"/>
        <end position="186"/>
    </location>
</feature>
<dbReference type="HAMAP" id="MF_01815">
    <property type="entry name" value="FabH"/>
    <property type="match status" value="1"/>
</dbReference>
<evidence type="ECO:0000256" key="6">
    <source>
        <dbReference type="ARBA" id="ARBA00022832"/>
    </source>
</evidence>
<organism evidence="17 18">
    <name type="scientific">Candidatus Viridilinea mediisalina</name>
    <dbReference type="NCBI Taxonomy" id="2024553"/>
    <lineage>
        <taxon>Bacteria</taxon>
        <taxon>Bacillati</taxon>
        <taxon>Chloroflexota</taxon>
        <taxon>Chloroflexia</taxon>
        <taxon>Chloroflexales</taxon>
        <taxon>Chloroflexineae</taxon>
        <taxon>Oscillochloridaceae</taxon>
        <taxon>Candidatus Viridilinea</taxon>
    </lineage>
</organism>
<comment type="pathway">
    <text evidence="1 14">Lipid metabolism; fatty acid biosynthesis.</text>
</comment>